<keyword evidence="4" id="KW-0804">Transcription</keyword>
<evidence type="ECO:0000256" key="4">
    <source>
        <dbReference type="ARBA" id="ARBA00023163"/>
    </source>
</evidence>
<dbReference type="EMBL" id="CP022011">
    <property type="protein sequence ID" value="QDJ14438.1"/>
    <property type="molecule type" value="Genomic_DNA"/>
</dbReference>
<evidence type="ECO:0000256" key="3">
    <source>
        <dbReference type="ARBA" id="ARBA00023125"/>
    </source>
</evidence>
<protein>
    <submittedName>
        <fullName evidence="5">Transcriptional regulator CysB</fullName>
    </submittedName>
</protein>
<comment type="similarity">
    <text evidence="1">Belongs to the LysR transcriptional regulatory family.</text>
</comment>
<dbReference type="InterPro" id="IPR005119">
    <property type="entry name" value="LysR_subst-bd"/>
</dbReference>
<reference evidence="5" key="1">
    <citation type="submission" date="2017-06" db="EMBL/GenBank/DDBJ databases">
        <title>Genome sequencing of pathogenic and non-pathogenic strains within Bisgaard taxon 40.</title>
        <authorList>
            <person name="Ladner J.T."/>
            <person name="Lovett S.P."/>
            <person name="Koroleva G."/>
            <person name="Lorch J.M."/>
        </authorList>
    </citation>
    <scope>NUCLEOTIDE SEQUENCE</scope>
    <source>
        <strain evidence="5">27576-1-I1</strain>
    </source>
</reference>
<dbReference type="InterPro" id="IPR036390">
    <property type="entry name" value="WH_DNA-bd_sf"/>
</dbReference>
<dbReference type="RefSeq" id="WP_261919479.1">
    <property type="nucleotide sequence ID" value="NZ_CP022011.1"/>
</dbReference>
<dbReference type="NCBIfam" id="NF009327">
    <property type="entry name" value="PRK12684.1"/>
    <property type="match status" value="1"/>
</dbReference>
<dbReference type="InterPro" id="IPR036388">
    <property type="entry name" value="WH-like_DNA-bd_sf"/>
</dbReference>
<dbReference type="PANTHER" id="PTHR30126">
    <property type="entry name" value="HTH-TYPE TRANSCRIPTIONAL REGULATOR"/>
    <property type="match status" value="1"/>
</dbReference>
<keyword evidence="2" id="KW-0805">Transcription regulation</keyword>
<dbReference type="GO" id="GO:0019344">
    <property type="term" value="P:cysteine biosynthetic process"/>
    <property type="evidence" value="ECO:0007669"/>
    <property type="project" value="TreeGrafter"/>
</dbReference>
<organism evidence="5 6">
    <name type="scientific">Mergibacter septicus</name>
    <dbReference type="NCBI Taxonomy" id="221402"/>
    <lineage>
        <taxon>Bacteria</taxon>
        <taxon>Pseudomonadati</taxon>
        <taxon>Pseudomonadota</taxon>
        <taxon>Gammaproteobacteria</taxon>
        <taxon>Pasteurellales</taxon>
        <taxon>Pasteurellaceae</taxon>
        <taxon>Mergibacter</taxon>
    </lineage>
</organism>
<evidence type="ECO:0000313" key="6">
    <source>
        <dbReference type="Proteomes" id="UP000955338"/>
    </source>
</evidence>
<dbReference type="GO" id="GO:0003700">
    <property type="term" value="F:DNA-binding transcription factor activity"/>
    <property type="evidence" value="ECO:0007669"/>
    <property type="project" value="InterPro"/>
</dbReference>
<keyword evidence="6" id="KW-1185">Reference proteome</keyword>
<dbReference type="PROSITE" id="PS50931">
    <property type="entry name" value="HTH_LYSR"/>
    <property type="match status" value="1"/>
</dbReference>
<dbReference type="Gene3D" id="1.10.10.10">
    <property type="entry name" value="Winged helix-like DNA-binding domain superfamily/Winged helix DNA-binding domain"/>
    <property type="match status" value="1"/>
</dbReference>
<dbReference type="NCBIfam" id="NF009326">
    <property type="entry name" value="PRK12681.1"/>
    <property type="match status" value="1"/>
</dbReference>
<sequence>MKLQQLRYLVEIVNQDLNVTEAANKLYTSQPGISKQVRLLEDELGVEIFERSGRHLRSVTPTGEKIIALARELLVKAQGIKLIAEEHNDPEKGGLRIATTHTQTRYVLPEVVKRFRQRYPHVSLHIHQGSPQQIYQALIAGEVDLAISTEAQYLFEEAILLPCYFWNRSVVVPLDHPLAQKQNITLQDLGQYPLITYTFGFYERSELDFAFNQKGIIPNIVFTATDTDVIKTYIRMGLGIGIIASMAYTESDQDLIAINASHLFNPSMTQIAFKKGSFLRNYMYDFIEFFSPHLTRQRVEQAERGRNNLEVQQLFADIELIYK</sequence>
<evidence type="ECO:0000256" key="2">
    <source>
        <dbReference type="ARBA" id="ARBA00023015"/>
    </source>
</evidence>
<dbReference type="Pfam" id="PF00126">
    <property type="entry name" value="HTH_1"/>
    <property type="match status" value="1"/>
</dbReference>
<dbReference type="CDD" id="cd08413">
    <property type="entry name" value="PBP2_CysB_like"/>
    <property type="match status" value="1"/>
</dbReference>
<dbReference type="AlphaFoldDB" id="A0A8E3MFM3"/>
<dbReference type="Proteomes" id="UP000955338">
    <property type="component" value="Chromosome"/>
</dbReference>
<dbReference type="SUPFAM" id="SSF53850">
    <property type="entry name" value="Periplasmic binding protein-like II"/>
    <property type="match status" value="1"/>
</dbReference>
<dbReference type="InterPro" id="IPR000847">
    <property type="entry name" value="LysR_HTH_N"/>
</dbReference>
<dbReference type="InterPro" id="IPR037423">
    <property type="entry name" value="CysB_PBP2"/>
</dbReference>
<accession>A0A8E3MFM3</accession>
<dbReference type="Pfam" id="PF03466">
    <property type="entry name" value="LysR_substrate"/>
    <property type="match status" value="1"/>
</dbReference>
<dbReference type="GO" id="GO:0000976">
    <property type="term" value="F:transcription cis-regulatory region binding"/>
    <property type="evidence" value="ECO:0007669"/>
    <property type="project" value="TreeGrafter"/>
</dbReference>
<dbReference type="SUPFAM" id="SSF46785">
    <property type="entry name" value="Winged helix' DNA-binding domain"/>
    <property type="match status" value="1"/>
</dbReference>
<dbReference type="PRINTS" id="PR00039">
    <property type="entry name" value="HTHLYSR"/>
</dbReference>
<evidence type="ECO:0000313" key="5">
    <source>
        <dbReference type="EMBL" id="QDJ14438.1"/>
    </source>
</evidence>
<evidence type="ECO:0000256" key="1">
    <source>
        <dbReference type="ARBA" id="ARBA00009437"/>
    </source>
</evidence>
<proteinExistence type="inferred from homology"/>
<gene>
    <name evidence="5" type="ORF">CEP48_02955</name>
</gene>
<name>A0A8E3MFM3_9PAST</name>
<dbReference type="PANTHER" id="PTHR30126:SF6">
    <property type="entry name" value="HTH-TYPE TRANSCRIPTIONAL REGULATOR CYSB-RELATED"/>
    <property type="match status" value="1"/>
</dbReference>
<dbReference type="Gene3D" id="3.40.190.10">
    <property type="entry name" value="Periplasmic binding protein-like II"/>
    <property type="match status" value="2"/>
</dbReference>
<keyword evidence="3" id="KW-0238">DNA-binding</keyword>